<dbReference type="Gene3D" id="2.70.98.10">
    <property type="match status" value="1"/>
</dbReference>
<organism evidence="9 10">
    <name type="scientific">Actinoplanes flavus</name>
    <dbReference type="NCBI Taxonomy" id="2820290"/>
    <lineage>
        <taxon>Bacteria</taxon>
        <taxon>Bacillati</taxon>
        <taxon>Actinomycetota</taxon>
        <taxon>Actinomycetes</taxon>
        <taxon>Micromonosporales</taxon>
        <taxon>Micromonosporaceae</taxon>
        <taxon>Actinoplanes</taxon>
    </lineage>
</organism>
<evidence type="ECO:0000256" key="8">
    <source>
        <dbReference type="PIRNR" id="PIRNR005096"/>
    </source>
</evidence>
<keyword evidence="7 8" id="KW-0119">Carbohydrate metabolism</keyword>
<dbReference type="NCBIfam" id="NF008277">
    <property type="entry name" value="PRK11055.1"/>
    <property type="match status" value="1"/>
</dbReference>
<keyword evidence="6 8" id="KW-0413">Isomerase</keyword>
<dbReference type="EC" id="5.1.3.3" evidence="4 8"/>
<dbReference type="CDD" id="cd09019">
    <property type="entry name" value="galactose_mutarotase_like"/>
    <property type="match status" value="1"/>
</dbReference>
<dbReference type="PANTHER" id="PTHR10091:SF0">
    <property type="entry name" value="GALACTOSE MUTAROTASE"/>
    <property type="match status" value="1"/>
</dbReference>
<name>A0ABS3V023_9ACTN</name>
<evidence type="ECO:0000256" key="3">
    <source>
        <dbReference type="ARBA" id="ARBA00006206"/>
    </source>
</evidence>
<gene>
    <name evidence="9" type="ORF">J5X75_42480</name>
</gene>
<evidence type="ECO:0000256" key="6">
    <source>
        <dbReference type="ARBA" id="ARBA00023235"/>
    </source>
</evidence>
<evidence type="ECO:0000256" key="4">
    <source>
        <dbReference type="ARBA" id="ARBA00013185"/>
    </source>
</evidence>
<dbReference type="PANTHER" id="PTHR10091">
    <property type="entry name" value="ALDOSE-1-EPIMERASE"/>
    <property type="match status" value="1"/>
</dbReference>
<reference evidence="9 10" key="1">
    <citation type="submission" date="2021-03" db="EMBL/GenBank/DDBJ databases">
        <title>Actinoplanes flavus sp. nov., a novel actinomycete isolated from Coconut Palm rhizosphere soil.</title>
        <authorList>
            <person name="Luo X."/>
        </authorList>
    </citation>
    <scope>NUCLEOTIDE SEQUENCE [LARGE SCALE GENOMIC DNA]</scope>
    <source>
        <strain evidence="9 10">NEAU-H7</strain>
    </source>
</reference>
<evidence type="ECO:0000256" key="1">
    <source>
        <dbReference type="ARBA" id="ARBA00001614"/>
    </source>
</evidence>
<dbReference type="InterPro" id="IPR014718">
    <property type="entry name" value="GH-type_carb-bd"/>
</dbReference>
<dbReference type="InterPro" id="IPR047215">
    <property type="entry name" value="Galactose_mutarotase-like"/>
</dbReference>
<dbReference type="Proteomes" id="UP000679690">
    <property type="component" value="Unassembled WGS sequence"/>
</dbReference>
<dbReference type="SUPFAM" id="SSF74650">
    <property type="entry name" value="Galactose mutarotase-like"/>
    <property type="match status" value="1"/>
</dbReference>
<dbReference type="InterPro" id="IPR018052">
    <property type="entry name" value="Ald1_epimerase_CS"/>
</dbReference>
<evidence type="ECO:0000313" key="10">
    <source>
        <dbReference type="Proteomes" id="UP000679690"/>
    </source>
</evidence>
<protein>
    <recommendedName>
        <fullName evidence="5 8">Aldose 1-epimerase</fullName>
        <ecNumber evidence="4 8">5.1.3.3</ecNumber>
    </recommendedName>
</protein>
<dbReference type="InterPro" id="IPR011013">
    <property type="entry name" value="Gal_mutarotase_sf_dom"/>
</dbReference>
<sequence>MLRPHAAEKAARCRKVWSVCPMSSDAVAITREAWGSTPDGPVERFTLDNGRGLRVRVVTYGGIVQSIETPDRDGETANVALGFDTLQGYLDNPGPYFGAIIGRFGNRIAEGRFTLDGVTYQIPVNDGVNSLHGGTTGFDKAIWAATPVDGGIALTHVSPAGDQGFPGELSMTVTYTLTADGDLRIDYLATTDAATVVNLTNHSYFNLAGEGAGHVYDHVLRIDADEFTPVGAGLIPTGKIAEVAGTALDFRDPATIGGRIRAGETQMLYGRGYDHNWVLRPRGGEPEPAALVVEPVGGRTLTVLTTEPGMQFYSGNFLDGSIIGASGRPYRQGDGFALETQHFPDSPNHANFPSTVLRPGQEYRSTTIYRFGTA</sequence>
<comment type="similarity">
    <text evidence="3 8">Belongs to the aldose epimerase family.</text>
</comment>
<dbReference type="PIRSF" id="PIRSF005096">
    <property type="entry name" value="GALM"/>
    <property type="match status" value="1"/>
</dbReference>
<comment type="catalytic activity">
    <reaction evidence="1 8">
        <text>alpha-D-glucose = beta-D-glucose</text>
        <dbReference type="Rhea" id="RHEA:10264"/>
        <dbReference type="ChEBI" id="CHEBI:15903"/>
        <dbReference type="ChEBI" id="CHEBI:17925"/>
        <dbReference type="EC" id="5.1.3.3"/>
    </reaction>
</comment>
<dbReference type="InterPro" id="IPR008183">
    <property type="entry name" value="Aldose_1/G6P_1-epimerase"/>
</dbReference>
<evidence type="ECO:0000256" key="2">
    <source>
        <dbReference type="ARBA" id="ARBA00005028"/>
    </source>
</evidence>
<dbReference type="InterPro" id="IPR015443">
    <property type="entry name" value="Aldose_1-epimerase"/>
</dbReference>
<evidence type="ECO:0000256" key="7">
    <source>
        <dbReference type="ARBA" id="ARBA00023277"/>
    </source>
</evidence>
<evidence type="ECO:0000256" key="5">
    <source>
        <dbReference type="ARBA" id="ARBA00014165"/>
    </source>
</evidence>
<proteinExistence type="inferred from homology"/>
<dbReference type="Pfam" id="PF01263">
    <property type="entry name" value="Aldose_epim"/>
    <property type="match status" value="1"/>
</dbReference>
<keyword evidence="10" id="KW-1185">Reference proteome</keyword>
<evidence type="ECO:0000313" key="9">
    <source>
        <dbReference type="EMBL" id="MBO3744176.1"/>
    </source>
</evidence>
<comment type="caution">
    <text evidence="9">The sequence shown here is derived from an EMBL/GenBank/DDBJ whole genome shotgun (WGS) entry which is preliminary data.</text>
</comment>
<dbReference type="EMBL" id="JAGFNS010000055">
    <property type="protein sequence ID" value="MBO3744176.1"/>
    <property type="molecule type" value="Genomic_DNA"/>
</dbReference>
<dbReference type="PROSITE" id="PS00545">
    <property type="entry name" value="ALDOSE_1_EPIMERASE"/>
    <property type="match status" value="1"/>
</dbReference>
<comment type="pathway">
    <text evidence="2 8">Carbohydrate metabolism; hexose metabolism.</text>
</comment>
<accession>A0ABS3V023</accession>